<accession>A0AAU0MER5</accession>
<dbReference type="Proteomes" id="UP001329313">
    <property type="component" value="Chromosome"/>
</dbReference>
<name>A0AAU0MER5_9MICO</name>
<keyword evidence="2" id="KW-1185">Reference proteome</keyword>
<evidence type="ECO:0000313" key="1">
    <source>
        <dbReference type="EMBL" id="WOQ69048.1"/>
    </source>
</evidence>
<sequence length="104" mass="11064">MTLEMAVGTRGVRAPWRRGGAGDAPDLTVIPEAPEQVLWPWERIGVDRYRVTDGAATRGFVDVVGPVFVGLAGERYDRAVEIAQTLSLESAAEAILRASGAAKA</sequence>
<reference evidence="1 2" key="1">
    <citation type="submission" date="2023-10" db="EMBL/GenBank/DDBJ databases">
        <title>Y20.</title>
        <authorList>
            <person name="Zhang G."/>
            <person name="Ding Y."/>
        </authorList>
    </citation>
    <scope>NUCLEOTIDE SEQUENCE [LARGE SCALE GENOMIC DNA]</scope>
    <source>
        <strain evidence="1 2">Y20</strain>
    </source>
</reference>
<organism evidence="1 2">
    <name type="scientific">Microbacterium limosum</name>
    <dbReference type="NCBI Taxonomy" id="3079935"/>
    <lineage>
        <taxon>Bacteria</taxon>
        <taxon>Bacillati</taxon>
        <taxon>Actinomycetota</taxon>
        <taxon>Actinomycetes</taxon>
        <taxon>Micrococcales</taxon>
        <taxon>Microbacteriaceae</taxon>
        <taxon>Microbacterium</taxon>
    </lineage>
</organism>
<protein>
    <submittedName>
        <fullName evidence="1">Uncharacterized protein</fullName>
    </submittedName>
</protein>
<dbReference type="EMBL" id="CP137080">
    <property type="protein sequence ID" value="WOQ69048.1"/>
    <property type="molecule type" value="Genomic_DNA"/>
</dbReference>
<gene>
    <name evidence="1" type="ORF">RYJ27_10085</name>
</gene>
<dbReference type="KEGG" id="mliy:RYJ27_10085"/>
<dbReference type="AlphaFoldDB" id="A0AAU0MER5"/>
<proteinExistence type="predicted"/>
<dbReference type="RefSeq" id="WP_330170184.1">
    <property type="nucleotide sequence ID" value="NZ_CP137080.1"/>
</dbReference>
<evidence type="ECO:0000313" key="2">
    <source>
        <dbReference type="Proteomes" id="UP001329313"/>
    </source>
</evidence>